<dbReference type="Gene3D" id="3.30.710.10">
    <property type="entry name" value="Potassium Channel Kv1.1, Chain A"/>
    <property type="match status" value="1"/>
</dbReference>
<dbReference type="Proteomes" id="UP000326924">
    <property type="component" value="Unassembled WGS sequence"/>
</dbReference>
<dbReference type="InParanoid" id="A0A5J5F9P1"/>
<accession>A0A5J5F9P1</accession>
<reference evidence="2 3" key="1">
    <citation type="submission" date="2019-09" db="EMBL/GenBank/DDBJ databases">
        <title>Draft genome of the ectomycorrhizal ascomycete Sphaerosporella brunnea.</title>
        <authorList>
            <consortium name="DOE Joint Genome Institute"/>
            <person name="Benucci G.M."/>
            <person name="Marozzi G."/>
            <person name="Antonielli L."/>
            <person name="Sanchez S."/>
            <person name="Marco P."/>
            <person name="Wang X."/>
            <person name="Falini L.B."/>
            <person name="Barry K."/>
            <person name="Haridas S."/>
            <person name="Lipzen A."/>
            <person name="Labutti K."/>
            <person name="Grigoriev I.V."/>
            <person name="Murat C."/>
            <person name="Martin F."/>
            <person name="Albertini E."/>
            <person name="Donnini D."/>
            <person name="Bonito G."/>
        </authorList>
    </citation>
    <scope>NUCLEOTIDE SEQUENCE [LARGE SCALE GENOMIC DNA]</scope>
    <source>
        <strain evidence="2 3">Sb_GMNB300</strain>
    </source>
</reference>
<dbReference type="InterPro" id="IPR011333">
    <property type="entry name" value="SKP1/BTB/POZ_sf"/>
</dbReference>
<evidence type="ECO:0000313" key="2">
    <source>
        <dbReference type="EMBL" id="KAA8913673.1"/>
    </source>
</evidence>
<feature type="domain" description="BTB" evidence="1">
    <location>
        <begin position="40"/>
        <end position="120"/>
    </location>
</feature>
<protein>
    <recommendedName>
        <fullName evidence="1">BTB domain-containing protein</fullName>
    </recommendedName>
</protein>
<comment type="caution">
    <text evidence="2">The sequence shown here is derived from an EMBL/GenBank/DDBJ whole genome shotgun (WGS) entry which is preliminary data.</text>
</comment>
<dbReference type="PROSITE" id="PS50097">
    <property type="entry name" value="BTB"/>
    <property type="match status" value="1"/>
</dbReference>
<proteinExistence type="predicted"/>
<dbReference type="OrthoDB" id="5275938at2759"/>
<gene>
    <name evidence="2" type="ORF">FN846DRAFT_929155</name>
</gene>
<evidence type="ECO:0000313" key="3">
    <source>
        <dbReference type="Proteomes" id="UP000326924"/>
    </source>
</evidence>
<evidence type="ECO:0000259" key="1">
    <source>
        <dbReference type="PROSITE" id="PS50097"/>
    </source>
</evidence>
<sequence>MSDLVFPESSSPVTALPSSDIAMLTRASLPEPCTDIVPDGDVILELSPTERFLVYSQVLCAASSIFNRMLSSGSRFSEAVELRSRASGDKPVVVKLEDDDSATLLIVLRVLHYQIKTVPQKLSVEQMVQVAIICDKYFLHESLQLMANTWIGSSWSEKQEQLEYWLLISWIFGPETIFTEVSRSLILEASEDTQKGFVIGPERRELPESVPAALIERLASSREKCMNAIRAEIDGLECKYLRDDWESNPQCSEKLKQCDALQLGLIYRSVLVSGAATWSGSVNAIVEVVQKCVVLEYENSPAPSSNLYCLNCGRQSNPPTGSGKKQHTSAKCSWVPKLKTKMEEILRDVEGLKFSEFPSRAWG</sequence>
<organism evidence="2 3">
    <name type="scientific">Sphaerosporella brunnea</name>
    <dbReference type="NCBI Taxonomy" id="1250544"/>
    <lineage>
        <taxon>Eukaryota</taxon>
        <taxon>Fungi</taxon>
        <taxon>Dikarya</taxon>
        <taxon>Ascomycota</taxon>
        <taxon>Pezizomycotina</taxon>
        <taxon>Pezizomycetes</taxon>
        <taxon>Pezizales</taxon>
        <taxon>Pyronemataceae</taxon>
        <taxon>Sphaerosporella</taxon>
    </lineage>
</organism>
<dbReference type="AlphaFoldDB" id="A0A5J5F9P1"/>
<name>A0A5J5F9P1_9PEZI</name>
<keyword evidence="3" id="KW-1185">Reference proteome</keyword>
<dbReference type="EMBL" id="VXIS01000013">
    <property type="protein sequence ID" value="KAA8913673.1"/>
    <property type="molecule type" value="Genomic_DNA"/>
</dbReference>
<dbReference type="InterPro" id="IPR000210">
    <property type="entry name" value="BTB/POZ_dom"/>
</dbReference>